<evidence type="ECO:0000313" key="2">
    <source>
        <dbReference type="Proteomes" id="UP000636800"/>
    </source>
</evidence>
<gene>
    <name evidence="1" type="ORF">HPP92_023945</name>
</gene>
<evidence type="ECO:0000313" key="1">
    <source>
        <dbReference type="EMBL" id="KAG0454653.1"/>
    </source>
</evidence>
<dbReference type="Proteomes" id="UP000636800">
    <property type="component" value="Chromosome 13"/>
</dbReference>
<dbReference type="AlphaFoldDB" id="A0A835PNS5"/>
<reference evidence="1 2" key="1">
    <citation type="journal article" date="2020" name="Nat. Food">
        <title>A phased Vanilla planifolia genome enables genetic improvement of flavour and production.</title>
        <authorList>
            <person name="Hasing T."/>
            <person name="Tang H."/>
            <person name="Brym M."/>
            <person name="Khazi F."/>
            <person name="Huang T."/>
            <person name="Chambers A.H."/>
        </authorList>
    </citation>
    <scope>NUCLEOTIDE SEQUENCE [LARGE SCALE GENOMIC DNA]</scope>
    <source>
        <tissue evidence="1">Leaf</tissue>
    </source>
</reference>
<sequence length="69" mass="7534">MEAEGSCLSPVCEGRVSEMLWGFLDEPTLESGEDTGCDGADVDREAHGFEKREEGRRWVEKGGEMGIAV</sequence>
<keyword evidence="2" id="KW-1185">Reference proteome</keyword>
<proteinExistence type="predicted"/>
<accession>A0A835PNS5</accession>
<organism evidence="1 2">
    <name type="scientific">Vanilla planifolia</name>
    <name type="common">Vanilla</name>
    <dbReference type="NCBI Taxonomy" id="51239"/>
    <lineage>
        <taxon>Eukaryota</taxon>
        <taxon>Viridiplantae</taxon>
        <taxon>Streptophyta</taxon>
        <taxon>Embryophyta</taxon>
        <taxon>Tracheophyta</taxon>
        <taxon>Spermatophyta</taxon>
        <taxon>Magnoliopsida</taxon>
        <taxon>Liliopsida</taxon>
        <taxon>Asparagales</taxon>
        <taxon>Orchidaceae</taxon>
        <taxon>Vanilloideae</taxon>
        <taxon>Vanilleae</taxon>
        <taxon>Vanilla</taxon>
    </lineage>
</organism>
<protein>
    <submittedName>
        <fullName evidence="1">Uncharacterized protein</fullName>
    </submittedName>
</protein>
<comment type="caution">
    <text evidence="1">The sequence shown here is derived from an EMBL/GenBank/DDBJ whole genome shotgun (WGS) entry which is preliminary data.</text>
</comment>
<name>A0A835PNS5_VANPL</name>
<dbReference type="EMBL" id="JADCNL010000013">
    <property type="protein sequence ID" value="KAG0454653.1"/>
    <property type="molecule type" value="Genomic_DNA"/>
</dbReference>
<dbReference type="OrthoDB" id="10256793at2759"/>